<feature type="region of interest" description="Disordered" evidence="1">
    <location>
        <begin position="75"/>
        <end position="106"/>
    </location>
</feature>
<evidence type="ECO:0000313" key="3">
    <source>
        <dbReference type="Proteomes" id="UP001374535"/>
    </source>
</evidence>
<sequence>MKQPTGPTPDTSHRGGTNGASAATTTRNRTMENIHGTLIPLPRRPTKLARRIREGTAHLLQIVLLTGKVRRQRRVFHRRRQRREKARKFAHHKLLRRRRRSRRSRR</sequence>
<protein>
    <submittedName>
        <fullName evidence="2">Uncharacterized protein</fullName>
    </submittedName>
</protein>
<evidence type="ECO:0000256" key="1">
    <source>
        <dbReference type="SAM" id="MobiDB-lite"/>
    </source>
</evidence>
<feature type="region of interest" description="Disordered" evidence="1">
    <location>
        <begin position="1"/>
        <end position="36"/>
    </location>
</feature>
<accession>A0AAQ3NZX7</accession>
<dbReference type="EMBL" id="CP144699">
    <property type="protein sequence ID" value="WVZ19095.1"/>
    <property type="molecule type" value="Genomic_DNA"/>
</dbReference>
<dbReference type="Proteomes" id="UP001374535">
    <property type="component" value="Chromosome 2"/>
</dbReference>
<dbReference type="AlphaFoldDB" id="A0AAQ3NZX7"/>
<proteinExistence type="predicted"/>
<keyword evidence="3" id="KW-1185">Reference proteome</keyword>
<feature type="compositionally biased region" description="Low complexity" evidence="1">
    <location>
        <begin position="19"/>
        <end position="28"/>
    </location>
</feature>
<organism evidence="2 3">
    <name type="scientific">Vigna mungo</name>
    <name type="common">Black gram</name>
    <name type="synonym">Phaseolus mungo</name>
    <dbReference type="NCBI Taxonomy" id="3915"/>
    <lineage>
        <taxon>Eukaryota</taxon>
        <taxon>Viridiplantae</taxon>
        <taxon>Streptophyta</taxon>
        <taxon>Embryophyta</taxon>
        <taxon>Tracheophyta</taxon>
        <taxon>Spermatophyta</taxon>
        <taxon>Magnoliopsida</taxon>
        <taxon>eudicotyledons</taxon>
        <taxon>Gunneridae</taxon>
        <taxon>Pentapetalae</taxon>
        <taxon>rosids</taxon>
        <taxon>fabids</taxon>
        <taxon>Fabales</taxon>
        <taxon>Fabaceae</taxon>
        <taxon>Papilionoideae</taxon>
        <taxon>50 kb inversion clade</taxon>
        <taxon>NPAAA clade</taxon>
        <taxon>indigoferoid/millettioid clade</taxon>
        <taxon>Phaseoleae</taxon>
        <taxon>Vigna</taxon>
    </lineage>
</organism>
<evidence type="ECO:0000313" key="2">
    <source>
        <dbReference type="EMBL" id="WVZ19095.1"/>
    </source>
</evidence>
<gene>
    <name evidence="2" type="ORF">V8G54_006417</name>
</gene>
<name>A0AAQ3NZX7_VIGMU</name>
<reference evidence="2 3" key="1">
    <citation type="journal article" date="2023" name="Life. Sci Alliance">
        <title>Evolutionary insights into 3D genome organization and epigenetic landscape of Vigna mungo.</title>
        <authorList>
            <person name="Junaid A."/>
            <person name="Singh B."/>
            <person name="Bhatia S."/>
        </authorList>
    </citation>
    <scope>NUCLEOTIDE SEQUENCE [LARGE SCALE GENOMIC DNA]</scope>
    <source>
        <strain evidence="2">Urdbean</strain>
    </source>
</reference>